<dbReference type="Gene3D" id="2.160.20.10">
    <property type="entry name" value="Single-stranded right-handed beta-helix, Pectin lyase-like"/>
    <property type="match status" value="1"/>
</dbReference>
<dbReference type="EMBL" id="JAAHFQ010000051">
    <property type="protein sequence ID" value="NER26804.1"/>
    <property type="molecule type" value="Genomic_DNA"/>
</dbReference>
<accession>A0A6B3N9Q2</accession>
<feature type="signal peptide" evidence="1">
    <location>
        <begin position="1"/>
        <end position="33"/>
    </location>
</feature>
<dbReference type="InterPro" id="IPR008638">
    <property type="entry name" value="FhaB/CdiA-like_TPS"/>
</dbReference>
<dbReference type="AlphaFoldDB" id="A0A6B3N9Q2"/>
<organism evidence="3">
    <name type="scientific">Symploca sp. SIO1C4</name>
    <dbReference type="NCBI Taxonomy" id="2607765"/>
    <lineage>
        <taxon>Bacteria</taxon>
        <taxon>Bacillati</taxon>
        <taxon>Cyanobacteriota</taxon>
        <taxon>Cyanophyceae</taxon>
        <taxon>Coleofasciculales</taxon>
        <taxon>Coleofasciculaceae</taxon>
        <taxon>Symploca</taxon>
    </lineage>
</organism>
<dbReference type="Pfam" id="PF05860">
    <property type="entry name" value="TPS"/>
    <property type="match status" value="1"/>
</dbReference>
<sequence length="88" mass="8966">MTHNRQSNIGRKSCLVLAAFSLSGAMAIAPALAQTITPDGSTGTTVAPDGNRIDINGGQLSGDGANLFHSFSEFGIDSGQIANFLSSP</sequence>
<keyword evidence="1" id="KW-0732">Signal</keyword>
<gene>
    <name evidence="3" type="ORF">F6J89_04035</name>
</gene>
<evidence type="ECO:0000256" key="1">
    <source>
        <dbReference type="SAM" id="SignalP"/>
    </source>
</evidence>
<dbReference type="InterPro" id="IPR012334">
    <property type="entry name" value="Pectin_lyas_fold"/>
</dbReference>
<feature type="non-terminal residue" evidence="3">
    <location>
        <position position="88"/>
    </location>
</feature>
<feature type="domain" description="Filamentous haemagglutinin FhaB/tRNA nuclease CdiA-like TPS" evidence="2">
    <location>
        <begin position="35"/>
        <end position="86"/>
    </location>
</feature>
<reference evidence="3" key="1">
    <citation type="submission" date="2019-11" db="EMBL/GenBank/DDBJ databases">
        <title>Genomic insights into an expanded diversity of filamentous marine cyanobacteria reveals the extraordinary biosynthetic potential of Moorea and Okeania.</title>
        <authorList>
            <person name="Ferreira Leao T."/>
            <person name="Wang M."/>
            <person name="Moss N."/>
            <person name="Da Silva R."/>
            <person name="Sanders J."/>
            <person name="Nurk S."/>
            <person name="Gurevich A."/>
            <person name="Humphrey G."/>
            <person name="Reher R."/>
            <person name="Zhu Q."/>
            <person name="Belda-Ferre P."/>
            <person name="Glukhov E."/>
            <person name="Rex R."/>
            <person name="Dorrestein P.C."/>
            <person name="Knight R."/>
            <person name="Pevzner P."/>
            <person name="Gerwick W.H."/>
            <person name="Gerwick L."/>
        </authorList>
    </citation>
    <scope>NUCLEOTIDE SEQUENCE</scope>
    <source>
        <strain evidence="3">SIO1C4</strain>
    </source>
</reference>
<proteinExistence type="predicted"/>
<evidence type="ECO:0000313" key="3">
    <source>
        <dbReference type="EMBL" id="NER26804.1"/>
    </source>
</evidence>
<name>A0A6B3N9Q2_9CYAN</name>
<evidence type="ECO:0000259" key="2">
    <source>
        <dbReference type="Pfam" id="PF05860"/>
    </source>
</evidence>
<comment type="caution">
    <text evidence="3">The sequence shown here is derived from an EMBL/GenBank/DDBJ whole genome shotgun (WGS) entry which is preliminary data.</text>
</comment>
<protein>
    <submittedName>
        <fullName evidence="3">Filamentous hemagglutinin N-terminal domain-containing protein</fullName>
    </submittedName>
</protein>
<feature type="chain" id="PRO_5025466894" evidence="1">
    <location>
        <begin position="34"/>
        <end position="88"/>
    </location>
</feature>